<dbReference type="PANTHER" id="PTHR37807">
    <property type="entry name" value="OS07G0160300 PROTEIN"/>
    <property type="match status" value="1"/>
</dbReference>
<evidence type="ECO:0008006" key="3">
    <source>
        <dbReference type="Google" id="ProtNLM"/>
    </source>
</evidence>
<name>A0A5C5GBB4_9RHOB</name>
<proteinExistence type="predicted"/>
<dbReference type="Proteomes" id="UP000314011">
    <property type="component" value="Unassembled WGS sequence"/>
</dbReference>
<organism evidence="1 2">
    <name type="scientific">Pelagovum pacificum</name>
    <dbReference type="NCBI Taxonomy" id="2588711"/>
    <lineage>
        <taxon>Bacteria</taxon>
        <taxon>Pseudomonadati</taxon>
        <taxon>Pseudomonadota</taxon>
        <taxon>Alphaproteobacteria</taxon>
        <taxon>Rhodobacterales</taxon>
        <taxon>Paracoccaceae</taxon>
        <taxon>Pelagovum</taxon>
    </lineage>
</organism>
<protein>
    <recommendedName>
        <fullName evidence="3">Adenylyl-sulfate kinase</fullName>
    </recommendedName>
</protein>
<dbReference type="OrthoDB" id="3819922at2"/>
<dbReference type="PANTHER" id="PTHR37807:SF3">
    <property type="entry name" value="OS07G0160300 PROTEIN"/>
    <property type="match status" value="1"/>
</dbReference>
<dbReference type="EMBL" id="VFFF01000003">
    <property type="protein sequence ID" value="TNY30877.1"/>
    <property type="molecule type" value="Genomic_DNA"/>
</dbReference>
<keyword evidence="2" id="KW-1185">Reference proteome</keyword>
<accession>A0A5C5GBB4</accession>
<dbReference type="Gene3D" id="3.40.50.300">
    <property type="entry name" value="P-loop containing nucleotide triphosphate hydrolases"/>
    <property type="match status" value="1"/>
</dbReference>
<gene>
    <name evidence="1" type="ORF">FHY64_17360</name>
</gene>
<reference evidence="1 2" key="1">
    <citation type="submission" date="2019-06" db="EMBL/GenBank/DDBJ databases">
        <title>Genome of new Rhodobacteraceae sp. SM1903.</title>
        <authorList>
            <person name="Ren X."/>
        </authorList>
    </citation>
    <scope>NUCLEOTIDE SEQUENCE [LARGE SCALE GENOMIC DNA]</scope>
    <source>
        <strain evidence="1 2">SM1903</strain>
    </source>
</reference>
<dbReference type="InterPro" id="IPR027417">
    <property type="entry name" value="P-loop_NTPase"/>
</dbReference>
<evidence type="ECO:0000313" key="1">
    <source>
        <dbReference type="EMBL" id="TNY30877.1"/>
    </source>
</evidence>
<dbReference type="AlphaFoldDB" id="A0A5C5GBB4"/>
<dbReference type="SUPFAM" id="SSF52540">
    <property type="entry name" value="P-loop containing nucleoside triphosphate hydrolases"/>
    <property type="match status" value="1"/>
</dbReference>
<evidence type="ECO:0000313" key="2">
    <source>
        <dbReference type="Proteomes" id="UP000314011"/>
    </source>
</evidence>
<sequence>MSGPLLIALTGLPATGKSTLARGLAARLGAVHLRIDTIEQALKSSVFAPVEEVIDHGYLVAWGVARDNLSIGQVVIGDSVNGVPETRAGWQAAARDVAPIVTLWVTCSDAVSHRARAEGRASDIPGLTYPDWPEIEAREFHPCPEATATLDTAGQTPAESLETALHLLAPHL</sequence>
<dbReference type="Pfam" id="PF13671">
    <property type="entry name" value="AAA_33"/>
    <property type="match status" value="1"/>
</dbReference>
<comment type="caution">
    <text evidence="1">The sequence shown here is derived from an EMBL/GenBank/DDBJ whole genome shotgun (WGS) entry which is preliminary data.</text>
</comment>
<dbReference type="RefSeq" id="WP_140197142.1">
    <property type="nucleotide sequence ID" value="NZ_CP065915.1"/>
</dbReference>